<dbReference type="EMBL" id="REGN01001205">
    <property type="protein sequence ID" value="RNA36298.1"/>
    <property type="molecule type" value="Genomic_DNA"/>
</dbReference>
<evidence type="ECO:0000313" key="3">
    <source>
        <dbReference type="Proteomes" id="UP000276133"/>
    </source>
</evidence>
<keyword evidence="1" id="KW-0472">Membrane</keyword>
<sequence>MELADMAQSEFAPGSDPRIHCRKYPKLLVGSAKIIIEKNVKASDSLIKYASDLASSSALLEVAEQSIKKSLLKLKKEKFQKRLRQPTLVKLYKHLQEFMLHLPLNLGSGYRKKSCQLPPLFCIFKPGIEYQKYDTTQKSDYPDQNSITACCSIVVHSTGSLLNDLRFFHEACWIERSSSHSCTIGSIVFRQTIKYILFEKYLNDSKQNIEINIQPCKFGVQIQYLDIIVSKSNRKSDAYFQLNRSKIIVTSPSRPLFFYEIIQYLHFFLYFVIMCNLQM</sequence>
<keyword evidence="1" id="KW-0812">Transmembrane</keyword>
<comment type="caution">
    <text evidence="2">The sequence shown here is derived from an EMBL/GenBank/DDBJ whole genome shotgun (WGS) entry which is preliminary data.</text>
</comment>
<protein>
    <submittedName>
        <fullName evidence="2">Uncharacterized protein</fullName>
    </submittedName>
</protein>
<dbReference type="Proteomes" id="UP000276133">
    <property type="component" value="Unassembled WGS sequence"/>
</dbReference>
<evidence type="ECO:0000313" key="2">
    <source>
        <dbReference type="EMBL" id="RNA36298.1"/>
    </source>
</evidence>
<keyword evidence="3" id="KW-1185">Reference proteome</keyword>
<feature type="transmembrane region" description="Helical" evidence="1">
    <location>
        <begin position="256"/>
        <end position="277"/>
    </location>
</feature>
<name>A0A3M7SLA9_BRAPC</name>
<proteinExistence type="predicted"/>
<dbReference type="AlphaFoldDB" id="A0A3M7SLA9"/>
<accession>A0A3M7SLA9</accession>
<keyword evidence="1" id="KW-1133">Transmembrane helix</keyword>
<evidence type="ECO:0000256" key="1">
    <source>
        <dbReference type="SAM" id="Phobius"/>
    </source>
</evidence>
<reference evidence="2 3" key="1">
    <citation type="journal article" date="2018" name="Sci. Rep.">
        <title>Genomic signatures of local adaptation to the degree of environmental predictability in rotifers.</title>
        <authorList>
            <person name="Franch-Gras L."/>
            <person name="Hahn C."/>
            <person name="Garcia-Roger E.M."/>
            <person name="Carmona M.J."/>
            <person name="Serra M."/>
            <person name="Gomez A."/>
        </authorList>
    </citation>
    <scope>NUCLEOTIDE SEQUENCE [LARGE SCALE GENOMIC DNA]</scope>
    <source>
        <strain evidence="2">HYR1</strain>
    </source>
</reference>
<gene>
    <name evidence="2" type="ORF">BpHYR1_016595</name>
</gene>
<organism evidence="2 3">
    <name type="scientific">Brachionus plicatilis</name>
    <name type="common">Marine rotifer</name>
    <name type="synonym">Brachionus muelleri</name>
    <dbReference type="NCBI Taxonomy" id="10195"/>
    <lineage>
        <taxon>Eukaryota</taxon>
        <taxon>Metazoa</taxon>
        <taxon>Spiralia</taxon>
        <taxon>Gnathifera</taxon>
        <taxon>Rotifera</taxon>
        <taxon>Eurotatoria</taxon>
        <taxon>Monogononta</taxon>
        <taxon>Pseudotrocha</taxon>
        <taxon>Ploima</taxon>
        <taxon>Brachionidae</taxon>
        <taxon>Brachionus</taxon>
    </lineage>
</organism>